<gene>
    <name evidence="3" type="ORF">DDT54_10870</name>
    <name evidence="4" type="ORF">EH206_14265</name>
</gene>
<proteinExistence type="inferred from homology"/>
<accession>A0A2U1UR26</accession>
<organism evidence="3 5">
    <name type="scientific">Brenneria nigrifluens DSM 30175 = ATCC 13028</name>
    <dbReference type="NCBI Taxonomy" id="1121120"/>
    <lineage>
        <taxon>Bacteria</taxon>
        <taxon>Pseudomonadati</taxon>
        <taxon>Pseudomonadota</taxon>
        <taxon>Gammaproteobacteria</taxon>
        <taxon>Enterobacterales</taxon>
        <taxon>Pectobacteriaceae</taxon>
        <taxon>Brenneria</taxon>
    </lineage>
</organism>
<dbReference type="GO" id="GO:0015288">
    <property type="term" value="F:porin activity"/>
    <property type="evidence" value="ECO:0007669"/>
    <property type="project" value="InterPro"/>
</dbReference>
<dbReference type="InterPro" id="IPR007049">
    <property type="entry name" value="Carb-sel_porin_OprB"/>
</dbReference>
<dbReference type="EMBL" id="CP034036">
    <property type="protein sequence ID" value="QCR05247.1"/>
    <property type="molecule type" value="Genomic_DNA"/>
</dbReference>
<dbReference type="PANTHER" id="PTHR37944">
    <property type="entry name" value="PORIN B"/>
    <property type="match status" value="1"/>
</dbReference>
<sequence length="466" mass="50924">MLRDFYVAITCCFCVMNTVASELPAGNADAKKLDAPVMDNPYLAKGWYRESEPGLGELLNDKGIVYRGLMLNALFNNISTGARVGHTGGQTIFINAIDLDLAKLANMANSRIHIEGVIFPWHHPGDEDGNMVEFGSYAGSYLGGDQYPSHDASFSPWLSLLTYEISLLEGRLDVEFGKTNLQRYYFSPNCGIDFLCTDALVKWNTGVPDASTGSMGGRVGYKLSRAVTAEAGIQQMREYSSLIKDNGWDAFGMGGGTGTFVVASLRYKTDFSSAPYPEDYQFNYFYADARISDPYEMDKSHRGSGGIVVKFAKTFWSETGKTAATGADIPGNLGYFGTIEHSFDDAKPIDWGLTLGMAYVKPQIALPHWIELDQITGKVMYIHLNKSTLLAQRGTRMSLGGSDQMTSSNEYRIELSSTFSIGTHIKIQPAIEYIVNPDSAISRTSANVPVSGWLVGVTVALMLGNP</sequence>
<evidence type="ECO:0000313" key="5">
    <source>
        <dbReference type="Proteomes" id="UP000295985"/>
    </source>
</evidence>
<dbReference type="InterPro" id="IPR038673">
    <property type="entry name" value="OprB_sf"/>
</dbReference>
<evidence type="ECO:0000313" key="4">
    <source>
        <dbReference type="EMBL" id="QCR05247.1"/>
    </source>
</evidence>
<dbReference type="Proteomes" id="UP000295985">
    <property type="component" value="Unassembled WGS sequence"/>
</dbReference>
<dbReference type="InterPro" id="IPR052932">
    <property type="entry name" value="OprB_Porin"/>
</dbReference>
<dbReference type="PANTHER" id="PTHR37944:SF1">
    <property type="entry name" value="PORIN B"/>
    <property type="match status" value="1"/>
</dbReference>
<protein>
    <submittedName>
        <fullName evidence="3">Uncharacterized protein</fullName>
    </submittedName>
</protein>
<reference evidence="3 5" key="1">
    <citation type="submission" date="2018-04" db="EMBL/GenBank/DDBJ databases">
        <title>Brenneria corticis sp.nov.</title>
        <authorList>
            <person name="Li Y."/>
        </authorList>
    </citation>
    <scope>NUCLEOTIDE SEQUENCE [LARGE SCALE GENOMIC DNA]</scope>
    <source>
        <strain evidence="3 5">LMG 2694</strain>
    </source>
</reference>
<evidence type="ECO:0000256" key="2">
    <source>
        <dbReference type="RuleBase" id="RU363072"/>
    </source>
</evidence>
<dbReference type="OrthoDB" id="6686021at2"/>
<evidence type="ECO:0000256" key="1">
    <source>
        <dbReference type="ARBA" id="ARBA00008769"/>
    </source>
</evidence>
<dbReference type="AlphaFoldDB" id="A0A2U1UR26"/>
<reference evidence="4 6" key="2">
    <citation type="submission" date="2018-11" db="EMBL/GenBank/DDBJ databases">
        <title>Genome sequences of Brenneria nigrifluens and Brenneria rubrifaciens.</title>
        <authorList>
            <person name="Poret-Peterson A.T."/>
            <person name="McClean A.E."/>
            <person name="Kluepfel D.A."/>
        </authorList>
    </citation>
    <scope>NUCLEOTIDE SEQUENCE [LARGE SCALE GENOMIC DNA]</scope>
    <source>
        <strain evidence="4 6">ATCC 13028</strain>
    </source>
</reference>
<dbReference type="GO" id="GO:0008643">
    <property type="term" value="P:carbohydrate transport"/>
    <property type="evidence" value="ECO:0007669"/>
    <property type="project" value="InterPro"/>
</dbReference>
<name>A0A2U1UR26_9GAMM</name>
<dbReference type="Pfam" id="PF04966">
    <property type="entry name" value="OprB"/>
    <property type="match status" value="1"/>
</dbReference>
<comment type="similarity">
    <text evidence="1 2">Belongs to the OprB family.</text>
</comment>
<keyword evidence="6" id="KW-1185">Reference proteome</keyword>
<dbReference type="Gene3D" id="2.40.160.180">
    <property type="entry name" value="Carbohydrate-selective porin OprB"/>
    <property type="match status" value="1"/>
</dbReference>
<evidence type="ECO:0000313" key="3">
    <source>
        <dbReference type="EMBL" id="PWC24054.1"/>
    </source>
</evidence>
<dbReference type="GO" id="GO:0016020">
    <property type="term" value="C:membrane"/>
    <property type="evidence" value="ECO:0007669"/>
    <property type="project" value="InterPro"/>
</dbReference>
<dbReference type="EMBL" id="QDKK01000016">
    <property type="protein sequence ID" value="PWC24054.1"/>
    <property type="molecule type" value="Genomic_DNA"/>
</dbReference>
<dbReference type="Proteomes" id="UP000303847">
    <property type="component" value="Chromosome"/>
</dbReference>
<evidence type="ECO:0000313" key="6">
    <source>
        <dbReference type="Proteomes" id="UP000303847"/>
    </source>
</evidence>